<dbReference type="STRING" id="446470.Snas_3404"/>
<dbReference type="PANTHER" id="PTHR44688">
    <property type="entry name" value="DNA-BINDING TRANSCRIPTIONAL ACTIVATOR DEVR_DOSR"/>
    <property type="match status" value="1"/>
</dbReference>
<organism evidence="5 6">
    <name type="scientific">Stackebrandtia nassauensis (strain DSM 44728 / CIP 108903 / NRRL B-16338 / NBRC 102104 / LLR-40K-21)</name>
    <dbReference type="NCBI Taxonomy" id="446470"/>
    <lineage>
        <taxon>Bacteria</taxon>
        <taxon>Bacillati</taxon>
        <taxon>Actinomycetota</taxon>
        <taxon>Actinomycetes</taxon>
        <taxon>Glycomycetales</taxon>
        <taxon>Glycomycetaceae</taxon>
        <taxon>Stackebrandtia</taxon>
    </lineage>
</organism>
<feature type="domain" description="HTH luxR-type" evidence="4">
    <location>
        <begin position="353"/>
        <end position="418"/>
    </location>
</feature>
<name>D3PVF4_STANL</name>
<dbReference type="Gene3D" id="1.10.10.10">
    <property type="entry name" value="Winged helix-like DNA-binding domain superfamily/Winged helix DNA-binding domain"/>
    <property type="match status" value="1"/>
</dbReference>
<evidence type="ECO:0000313" key="5">
    <source>
        <dbReference type="EMBL" id="ADD43068.1"/>
    </source>
</evidence>
<dbReference type="PROSITE" id="PS50043">
    <property type="entry name" value="HTH_LUXR_2"/>
    <property type="match status" value="1"/>
</dbReference>
<dbReference type="Pfam" id="PF00196">
    <property type="entry name" value="GerE"/>
    <property type="match status" value="1"/>
</dbReference>
<dbReference type="InterPro" id="IPR036388">
    <property type="entry name" value="WH-like_DNA-bd_sf"/>
</dbReference>
<keyword evidence="1" id="KW-0805">Transcription regulation</keyword>
<protein>
    <submittedName>
        <fullName evidence="5">Transcriptional regulator, LuxR family</fullName>
    </submittedName>
</protein>
<dbReference type="SMART" id="SM00421">
    <property type="entry name" value="HTH_LUXR"/>
    <property type="match status" value="1"/>
</dbReference>
<evidence type="ECO:0000259" key="4">
    <source>
        <dbReference type="PROSITE" id="PS50043"/>
    </source>
</evidence>
<accession>D3PVF4</accession>
<dbReference type="eggNOG" id="COG4585">
    <property type="taxonomic scope" value="Bacteria"/>
</dbReference>
<dbReference type="PANTHER" id="PTHR44688:SF16">
    <property type="entry name" value="DNA-BINDING TRANSCRIPTIONAL ACTIVATOR DEVR_DOSR"/>
    <property type="match status" value="1"/>
</dbReference>
<evidence type="ECO:0000256" key="2">
    <source>
        <dbReference type="ARBA" id="ARBA00023125"/>
    </source>
</evidence>
<dbReference type="PROSITE" id="PS00622">
    <property type="entry name" value="HTH_LUXR_1"/>
    <property type="match status" value="1"/>
</dbReference>
<dbReference type="HOGENOM" id="CLU_651989_0_0_11"/>
<sequence>MTTPDQPLAAVFTVLNGPLDQLLGRFSALLRDLVPHEALAMLTGDCSRNPLITHGDPAVAERVVTAELNQLGAVTGVTRPWWGQAKLAGRTRPVLAVASHPRGSAGALLAVAAHEPRPSTEVLATVQSMWDLITLHVADRAGDVESPQLVMTHRLVAEERARVVTELTESHSATIVSLLAALRSRTLSDTAARQVATDLAVNALIDLRTTGDWDRVISQEVAEDAFTRLADRLRPLSRYGDVELELVPPSQSQRELPGQVARVARTMSRAVVLVLLEQGGVGRVRITWDAGDAALRITIRDDGSGHVPRRALESLRTNDRLGPLSGTFTVDAVPGWGTAVTITVPLAVPSATRPAPLPELNPRELDVLAKLAGGLRNRRIAEELHISENTVKFHVGNILQKLGVASRNEAAVLARDAGIDAATVSAG</sequence>
<dbReference type="SUPFAM" id="SSF55874">
    <property type="entry name" value="ATPase domain of HSP90 chaperone/DNA topoisomerase II/histidine kinase"/>
    <property type="match status" value="1"/>
</dbReference>
<dbReference type="EMBL" id="CP001778">
    <property type="protein sequence ID" value="ADD43068.1"/>
    <property type="molecule type" value="Genomic_DNA"/>
</dbReference>
<dbReference type="KEGG" id="sna:Snas_3404"/>
<dbReference type="PRINTS" id="PR00038">
    <property type="entry name" value="HTHLUXR"/>
</dbReference>
<dbReference type="Gene3D" id="3.30.565.10">
    <property type="entry name" value="Histidine kinase-like ATPase, C-terminal domain"/>
    <property type="match status" value="1"/>
</dbReference>
<evidence type="ECO:0000256" key="1">
    <source>
        <dbReference type="ARBA" id="ARBA00023015"/>
    </source>
</evidence>
<evidence type="ECO:0000256" key="3">
    <source>
        <dbReference type="ARBA" id="ARBA00023163"/>
    </source>
</evidence>
<dbReference type="RefSeq" id="WP_013018639.1">
    <property type="nucleotide sequence ID" value="NC_013947.1"/>
</dbReference>
<dbReference type="GO" id="GO:0006355">
    <property type="term" value="P:regulation of DNA-templated transcription"/>
    <property type="evidence" value="ECO:0007669"/>
    <property type="project" value="InterPro"/>
</dbReference>
<dbReference type="eggNOG" id="COG2197">
    <property type="taxonomic scope" value="Bacteria"/>
</dbReference>
<dbReference type="GO" id="GO:0003677">
    <property type="term" value="F:DNA binding"/>
    <property type="evidence" value="ECO:0007669"/>
    <property type="project" value="UniProtKB-KW"/>
</dbReference>
<dbReference type="InterPro" id="IPR016032">
    <property type="entry name" value="Sig_transdc_resp-reg_C-effctor"/>
</dbReference>
<dbReference type="Proteomes" id="UP000000844">
    <property type="component" value="Chromosome"/>
</dbReference>
<keyword evidence="2" id="KW-0238">DNA-binding</keyword>
<keyword evidence="3" id="KW-0804">Transcription</keyword>
<dbReference type="AlphaFoldDB" id="D3PVF4"/>
<reference evidence="5 6" key="1">
    <citation type="journal article" date="2009" name="Stand. Genomic Sci.">
        <title>Complete genome sequence of Stackebrandtia nassauensis type strain (LLR-40K-21).</title>
        <authorList>
            <person name="Munk C."/>
            <person name="Lapidus A."/>
            <person name="Copeland A."/>
            <person name="Jando M."/>
            <person name="Mayilraj S."/>
            <person name="Glavina Del Rio T."/>
            <person name="Nolan M."/>
            <person name="Chen F."/>
            <person name="Lucas S."/>
            <person name="Tice H."/>
            <person name="Cheng J.F."/>
            <person name="Han C."/>
            <person name="Detter J.C."/>
            <person name="Bruce D."/>
            <person name="Goodwin L."/>
            <person name="Chain P."/>
            <person name="Pitluck S."/>
            <person name="Goker M."/>
            <person name="Ovchinikova G."/>
            <person name="Pati A."/>
            <person name="Ivanova N."/>
            <person name="Mavromatis K."/>
            <person name="Chen A."/>
            <person name="Palaniappan K."/>
            <person name="Land M."/>
            <person name="Hauser L."/>
            <person name="Chang Y.J."/>
            <person name="Jeffries C.D."/>
            <person name="Bristow J."/>
            <person name="Eisen J.A."/>
            <person name="Markowitz V."/>
            <person name="Hugenholtz P."/>
            <person name="Kyrpides N.C."/>
            <person name="Klenk H.P."/>
        </authorList>
    </citation>
    <scope>NUCLEOTIDE SEQUENCE [LARGE SCALE GENOMIC DNA]</scope>
    <source>
        <strain evidence="6">DSM 44728 / CIP 108903 / NRRL B-16338 / NBRC 102104 / LLR-40K-21</strain>
    </source>
</reference>
<dbReference type="InterPro" id="IPR036890">
    <property type="entry name" value="HATPase_C_sf"/>
</dbReference>
<gene>
    <name evidence="5" type="ordered locus">Snas_3404</name>
</gene>
<dbReference type="OrthoDB" id="3171430at2"/>
<proteinExistence type="predicted"/>
<dbReference type="SUPFAM" id="SSF46894">
    <property type="entry name" value="C-terminal effector domain of the bipartite response regulators"/>
    <property type="match status" value="1"/>
</dbReference>
<dbReference type="InterPro" id="IPR000792">
    <property type="entry name" value="Tscrpt_reg_LuxR_C"/>
</dbReference>
<keyword evidence="6" id="KW-1185">Reference proteome</keyword>
<dbReference type="CDD" id="cd06170">
    <property type="entry name" value="LuxR_C_like"/>
    <property type="match status" value="1"/>
</dbReference>
<evidence type="ECO:0000313" key="6">
    <source>
        <dbReference type="Proteomes" id="UP000000844"/>
    </source>
</evidence>